<accession>A0A0B5FW71</accession>
<dbReference type="HOGENOM" id="CLU_086615_1_0_7"/>
<evidence type="ECO:0008006" key="10">
    <source>
        <dbReference type="Google" id="ProtNLM"/>
    </source>
</evidence>
<comment type="similarity">
    <text evidence="2">Belongs to the CPA3 antiporters (TC 2.A.63) subunit E family.</text>
</comment>
<gene>
    <name evidence="8" type="ORF">GSUB_01740</name>
</gene>
<dbReference type="PANTHER" id="PTHR34584">
    <property type="entry name" value="NA(+)/H(+) ANTIPORTER SUBUNIT E1"/>
    <property type="match status" value="1"/>
</dbReference>
<evidence type="ECO:0000256" key="6">
    <source>
        <dbReference type="ARBA" id="ARBA00023136"/>
    </source>
</evidence>
<evidence type="ECO:0000256" key="1">
    <source>
        <dbReference type="ARBA" id="ARBA00004651"/>
    </source>
</evidence>
<evidence type="ECO:0000256" key="7">
    <source>
        <dbReference type="SAM" id="Phobius"/>
    </source>
</evidence>
<evidence type="ECO:0000313" key="9">
    <source>
        <dbReference type="Proteomes" id="UP000035036"/>
    </source>
</evidence>
<dbReference type="EMBL" id="CP010311">
    <property type="protein sequence ID" value="AJF07856.1"/>
    <property type="molecule type" value="Genomic_DNA"/>
</dbReference>
<dbReference type="GO" id="GO:0005886">
    <property type="term" value="C:plasma membrane"/>
    <property type="evidence" value="ECO:0007669"/>
    <property type="project" value="UniProtKB-SubCell"/>
</dbReference>
<evidence type="ECO:0000256" key="5">
    <source>
        <dbReference type="ARBA" id="ARBA00022989"/>
    </source>
</evidence>
<keyword evidence="3" id="KW-1003">Cell membrane</keyword>
<reference evidence="8 9" key="1">
    <citation type="journal article" date="2015" name="Genome Announc.">
        <title>Genomes of Geoalkalibacter ferrihydriticus Z-0531T and Geoalkalibacter subterraneus Red1T, Two Haloalkaliphilic Metal-Reducing Deltaproteobacteria.</title>
        <authorList>
            <person name="Badalamenti J.P."/>
            <person name="Krajmalnik-Brown R."/>
            <person name="Torres C.I."/>
            <person name="Bond D.R."/>
        </authorList>
    </citation>
    <scope>NUCLEOTIDE SEQUENCE [LARGE SCALE GENOMIC DNA]</scope>
    <source>
        <strain evidence="8 9">Red1</strain>
    </source>
</reference>
<keyword evidence="4 7" id="KW-0812">Transmembrane</keyword>
<organism evidence="8 9">
    <name type="scientific">Geoalkalibacter subterraneus</name>
    <dbReference type="NCBI Taxonomy" id="483547"/>
    <lineage>
        <taxon>Bacteria</taxon>
        <taxon>Pseudomonadati</taxon>
        <taxon>Thermodesulfobacteriota</taxon>
        <taxon>Desulfuromonadia</taxon>
        <taxon>Desulfuromonadales</taxon>
        <taxon>Geoalkalibacteraceae</taxon>
        <taxon>Geoalkalibacter</taxon>
    </lineage>
</organism>
<keyword evidence="9" id="KW-1185">Reference proteome</keyword>
<evidence type="ECO:0000256" key="3">
    <source>
        <dbReference type="ARBA" id="ARBA00022475"/>
    </source>
</evidence>
<dbReference type="AlphaFoldDB" id="A0A0B5FW71"/>
<evidence type="ECO:0000313" key="8">
    <source>
        <dbReference type="EMBL" id="AJF07856.1"/>
    </source>
</evidence>
<dbReference type="PANTHER" id="PTHR34584:SF1">
    <property type="entry name" value="NA(+)_H(+) ANTIPORTER SUBUNIT E1"/>
    <property type="match status" value="1"/>
</dbReference>
<dbReference type="Proteomes" id="UP000035036">
    <property type="component" value="Chromosome"/>
</dbReference>
<keyword evidence="6 7" id="KW-0472">Membrane</keyword>
<dbReference type="STRING" id="483547.GSUB_01740"/>
<name>A0A0B5FW71_9BACT</name>
<proteinExistence type="inferred from homology"/>
<dbReference type="InterPro" id="IPR002758">
    <property type="entry name" value="Cation_antiport_E"/>
</dbReference>
<protein>
    <recommendedName>
        <fullName evidence="10">Cation transporter</fullName>
    </recommendedName>
</protein>
<keyword evidence="5 7" id="KW-1133">Transmembrane helix</keyword>
<dbReference type="KEGG" id="gsb:GSUB_01740"/>
<dbReference type="GO" id="GO:0008324">
    <property type="term" value="F:monoatomic cation transmembrane transporter activity"/>
    <property type="evidence" value="ECO:0007669"/>
    <property type="project" value="InterPro"/>
</dbReference>
<evidence type="ECO:0000256" key="2">
    <source>
        <dbReference type="ARBA" id="ARBA00006228"/>
    </source>
</evidence>
<feature type="transmembrane region" description="Helical" evidence="7">
    <location>
        <begin position="20"/>
        <end position="42"/>
    </location>
</feature>
<dbReference type="Pfam" id="PF01899">
    <property type="entry name" value="MNHE"/>
    <property type="match status" value="1"/>
</dbReference>
<sequence length="156" mass="16752">MVGLRYLAAFVLLWEIIAGWSSGSWGMGSVAVLIATAVALCLRSREAGPLRWSGAIRFLPYFFLQSVRGGVDVARRAFSPGMQLEPLLVEHPLSLPPGAARLFLVNVVSLLPGTLGADVRKDCLVVHALDRSLAGELVNLEQKVARLFDADGVNAL</sequence>
<comment type="subcellular location">
    <subcellularLocation>
        <location evidence="1">Cell membrane</location>
        <topology evidence="1">Multi-pass membrane protein</topology>
    </subcellularLocation>
</comment>
<evidence type="ECO:0000256" key="4">
    <source>
        <dbReference type="ARBA" id="ARBA00022692"/>
    </source>
</evidence>